<evidence type="ECO:0000256" key="1">
    <source>
        <dbReference type="ARBA" id="ARBA00005417"/>
    </source>
</evidence>
<evidence type="ECO:0000313" key="7">
    <source>
        <dbReference type="Proteomes" id="UP000199013"/>
    </source>
</evidence>
<dbReference type="PANTHER" id="PTHR43335">
    <property type="entry name" value="ABC TRANSPORTER, ATP-BINDING PROTEIN"/>
    <property type="match status" value="1"/>
</dbReference>
<dbReference type="GO" id="GO:0016887">
    <property type="term" value="F:ATP hydrolysis activity"/>
    <property type="evidence" value="ECO:0007669"/>
    <property type="project" value="InterPro"/>
</dbReference>
<keyword evidence="7" id="KW-1185">Reference proteome</keyword>
<sequence length="286" mass="30896">MSGDRFGFLGPNGSGKSTTVRMLLGLVRPSAGSVRLLGRSMPRHARQVLPKIGALVEAPAFHTFLPARVELAALDSAGRGGVRRSRRKRIEEALERVGLGDVDDRPISRFSLGMKQRLALAAALLRHPKLLILDEPTNGLDPQSIREIRDLLLELNAAGTTVFMSSHLLAEVEMLCTETAIICDGRLVAHDSLDALCGPTGRVTLRTPDSDLAAHLLERVLEAREGHSLIARTRNPMALNAALVSAGVRVHELVVERRTLEDVFLELTGSDGSSGSDDWDSAVGER</sequence>
<proteinExistence type="inferred from homology"/>
<evidence type="ECO:0000256" key="4">
    <source>
        <dbReference type="ARBA" id="ARBA00022840"/>
    </source>
</evidence>
<dbReference type="Pfam" id="PF00005">
    <property type="entry name" value="ABC_tran"/>
    <property type="match status" value="1"/>
</dbReference>
<accession>A0A1C3NTI7</accession>
<dbReference type="InterPro" id="IPR027417">
    <property type="entry name" value="P-loop_NTPase"/>
</dbReference>
<dbReference type="Gene3D" id="3.40.50.300">
    <property type="entry name" value="P-loop containing nucleotide triphosphate hydrolases"/>
    <property type="match status" value="1"/>
</dbReference>
<evidence type="ECO:0000256" key="3">
    <source>
        <dbReference type="ARBA" id="ARBA00022741"/>
    </source>
</evidence>
<dbReference type="PANTHER" id="PTHR43335:SF4">
    <property type="entry name" value="ABC TRANSPORTER, ATP-BINDING PROTEIN"/>
    <property type="match status" value="1"/>
</dbReference>
<comment type="similarity">
    <text evidence="1">Belongs to the ABC transporter superfamily.</text>
</comment>
<dbReference type="InterPro" id="IPR003439">
    <property type="entry name" value="ABC_transporter-like_ATP-bd"/>
</dbReference>
<dbReference type="Proteomes" id="UP000199013">
    <property type="component" value="Unassembled WGS sequence"/>
</dbReference>
<feature type="domain" description="ABC transporter" evidence="5">
    <location>
        <begin position="1"/>
        <end position="209"/>
    </location>
</feature>
<evidence type="ECO:0000256" key="2">
    <source>
        <dbReference type="ARBA" id="ARBA00022448"/>
    </source>
</evidence>
<dbReference type="GO" id="GO:0005524">
    <property type="term" value="F:ATP binding"/>
    <property type="evidence" value="ECO:0007669"/>
    <property type="project" value="UniProtKB-KW"/>
</dbReference>
<keyword evidence="2" id="KW-0813">Transport</keyword>
<organism evidence="6 7">
    <name type="scientific">Candidatus Protofrankia californiensis</name>
    <dbReference type="NCBI Taxonomy" id="1839754"/>
    <lineage>
        <taxon>Bacteria</taxon>
        <taxon>Bacillati</taxon>
        <taxon>Actinomycetota</taxon>
        <taxon>Actinomycetes</taxon>
        <taxon>Frankiales</taxon>
        <taxon>Frankiaceae</taxon>
        <taxon>Protofrankia</taxon>
    </lineage>
</organism>
<dbReference type="PROSITE" id="PS50893">
    <property type="entry name" value="ABC_TRANSPORTER_2"/>
    <property type="match status" value="1"/>
</dbReference>
<dbReference type="AlphaFoldDB" id="A0A1C3NTI7"/>
<reference evidence="7" key="1">
    <citation type="submission" date="2016-02" db="EMBL/GenBank/DDBJ databases">
        <authorList>
            <person name="Wibberg D."/>
        </authorList>
    </citation>
    <scope>NUCLEOTIDE SEQUENCE [LARGE SCALE GENOMIC DNA]</scope>
</reference>
<keyword evidence="4" id="KW-0067">ATP-binding</keyword>
<keyword evidence="3" id="KW-0547">Nucleotide-binding</keyword>
<dbReference type="InterPro" id="IPR017871">
    <property type="entry name" value="ABC_transporter-like_CS"/>
</dbReference>
<gene>
    <name evidence="6" type="ORF">FDG2_0429</name>
</gene>
<evidence type="ECO:0000259" key="5">
    <source>
        <dbReference type="PROSITE" id="PS50893"/>
    </source>
</evidence>
<name>A0A1C3NTI7_9ACTN</name>
<dbReference type="SMART" id="SM00382">
    <property type="entry name" value="AAA"/>
    <property type="match status" value="1"/>
</dbReference>
<dbReference type="SUPFAM" id="SSF52540">
    <property type="entry name" value="P-loop containing nucleoside triphosphate hydrolases"/>
    <property type="match status" value="1"/>
</dbReference>
<evidence type="ECO:0000313" key="6">
    <source>
        <dbReference type="EMBL" id="SBW17925.1"/>
    </source>
</evidence>
<dbReference type="PROSITE" id="PS00211">
    <property type="entry name" value="ABC_TRANSPORTER_1"/>
    <property type="match status" value="1"/>
</dbReference>
<dbReference type="InterPro" id="IPR003593">
    <property type="entry name" value="AAA+_ATPase"/>
</dbReference>
<protein>
    <submittedName>
        <fullName evidence="6">ABC transporter-like protein</fullName>
    </submittedName>
</protein>
<dbReference type="EMBL" id="FLUV01000178">
    <property type="protein sequence ID" value="SBW17925.1"/>
    <property type="molecule type" value="Genomic_DNA"/>
</dbReference>